<dbReference type="AlphaFoldDB" id="A0A915CS27"/>
<proteinExistence type="predicted"/>
<accession>A0A915CS27</accession>
<evidence type="ECO:0000256" key="1">
    <source>
        <dbReference type="SAM" id="MobiDB-lite"/>
    </source>
</evidence>
<feature type="compositionally biased region" description="Polar residues" evidence="1">
    <location>
        <begin position="1"/>
        <end position="12"/>
    </location>
</feature>
<keyword evidence="2" id="KW-1185">Reference proteome</keyword>
<name>A0A915CS27_9BILA</name>
<organism evidence="2 3">
    <name type="scientific">Ditylenchus dipsaci</name>
    <dbReference type="NCBI Taxonomy" id="166011"/>
    <lineage>
        <taxon>Eukaryota</taxon>
        <taxon>Metazoa</taxon>
        <taxon>Ecdysozoa</taxon>
        <taxon>Nematoda</taxon>
        <taxon>Chromadorea</taxon>
        <taxon>Rhabditida</taxon>
        <taxon>Tylenchina</taxon>
        <taxon>Tylenchomorpha</taxon>
        <taxon>Sphaerularioidea</taxon>
        <taxon>Anguinidae</taxon>
        <taxon>Anguininae</taxon>
        <taxon>Ditylenchus</taxon>
    </lineage>
</organism>
<evidence type="ECO:0000313" key="2">
    <source>
        <dbReference type="Proteomes" id="UP000887574"/>
    </source>
</evidence>
<protein>
    <submittedName>
        <fullName evidence="3">Uncharacterized protein</fullName>
    </submittedName>
</protein>
<evidence type="ECO:0000313" key="3">
    <source>
        <dbReference type="WBParaSite" id="jg116"/>
    </source>
</evidence>
<feature type="region of interest" description="Disordered" evidence="1">
    <location>
        <begin position="1"/>
        <end position="81"/>
    </location>
</feature>
<reference evidence="3" key="1">
    <citation type="submission" date="2022-11" db="UniProtKB">
        <authorList>
            <consortium name="WormBaseParasite"/>
        </authorList>
    </citation>
    <scope>IDENTIFICATION</scope>
</reference>
<feature type="compositionally biased region" description="Basic residues" evidence="1">
    <location>
        <begin position="65"/>
        <end position="74"/>
    </location>
</feature>
<feature type="compositionally biased region" description="Polar residues" evidence="1">
    <location>
        <begin position="27"/>
        <end position="61"/>
    </location>
</feature>
<dbReference type="Proteomes" id="UP000887574">
    <property type="component" value="Unplaced"/>
</dbReference>
<sequence length="131" mass="14728">MDQPTLPTQMRYRTNDRSISRGRMQTEAGTKSPSSQLLDRGPSQSGQTPSPQKQFLDQSTEVDLKKKRPAKNRLQRTSLESHSCVLSRNRMVLVIGVPNKISVSCPTLGPVPILFKSPQKSLIKLYYNNVM</sequence>
<dbReference type="WBParaSite" id="jg116">
    <property type="protein sequence ID" value="jg116"/>
    <property type="gene ID" value="jg116"/>
</dbReference>